<evidence type="ECO:0000313" key="2">
    <source>
        <dbReference type="Proteomes" id="UP000499080"/>
    </source>
</evidence>
<sequence length="99" mass="11362">MRKEDDFTYRRNIFYFGGFCLRRTDENEIFDELTDGDSSHLSKRSSLTSENTRLSSLANVDHCEDSIVSRGTGHQNLSLKEMHWCTKSSKIVLVRQVGG</sequence>
<accession>A0A4Y2N4J4</accession>
<reference evidence="1 2" key="1">
    <citation type="journal article" date="2019" name="Sci. Rep.">
        <title>Orb-weaving spider Araneus ventricosus genome elucidates the spidroin gene catalogue.</title>
        <authorList>
            <person name="Kono N."/>
            <person name="Nakamura H."/>
            <person name="Ohtoshi R."/>
            <person name="Moran D.A.P."/>
            <person name="Shinohara A."/>
            <person name="Yoshida Y."/>
            <person name="Fujiwara M."/>
            <person name="Mori M."/>
            <person name="Tomita M."/>
            <person name="Arakawa K."/>
        </authorList>
    </citation>
    <scope>NUCLEOTIDE SEQUENCE [LARGE SCALE GENOMIC DNA]</scope>
</reference>
<evidence type="ECO:0000313" key="1">
    <source>
        <dbReference type="EMBL" id="GBN33802.1"/>
    </source>
</evidence>
<name>A0A4Y2N4J4_ARAVE</name>
<comment type="caution">
    <text evidence="1">The sequence shown here is derived from an EMBL/GenBank/DDBJ whole genome shotgun (WGS) entry which is preliminary data.</text>
</comment>
<protein>
    <submittedName>
        <fullName evidence="1">Uncharacterized protein</fullName>
    </submittedName>
</protein>
<keyword evidence="2" id="KW-1185">Reference proteome</keyword>
<proteinExistence type="predicted"/>
<gene>
    <name evidence="1" type="ORF">AVEN_91950_1</name>
</gene>
<dbReference type="EMBL" id="BGPR01008433">
    <property type="protein sequence ID" value="GBN33802.1"/>
    <property type="molecule type" value="Genomic_DNA"/>
</dbReference>
<dbReference type="AlphaFoldDB" id="A0A4Y2N4J4"/>
<dbReference type="Proteomes" id="UP000499080">
    <property type="component" value="Unassembled WGS sequence"/>
</dbReference>
<organism evidence="1 2">
    <name type="scientific">Araneus ventricosus</name>
    <name type="common">Orbweaver spider</name>
    <name type="synonym">Epeira ventricosa</name>
    <dbReference type="NCBI Taxonomy" id="182803"/>
    <lineage>
        <taxon>Eukaryota</taxon>
        <taxon>Metazoa</taxon>
        <taxon>Ecdysozoa</taxon>
        <taxon>Arthropoda</taxon>
        <taxon>Chelicerata</taxon>
        <taxon>Arachnida</taxon>
        <taxon>Araneae</taxon>
        <taxon>Araneomorphae</taxon>
        <taxon>Entelegynae</taxon>
        <taxon>Araneoidea</taxon>
        <taxon>Araneidae</taxon>
        <taxon>Araneus</taxon>
    </lineage>
</organism>